<dbReference type="EMBL" id="MCFA01000288">
    <property type="protein sequence ID" value="ORX95141.1"/>
    <property type="molecule type" value="Genomic_DNA"/>
</dbReference>
<feature type="transmembrane region" description="Helical" evidence="9">
    <location>
        <begin position="91"/>
        <end position="116"/>
    </location>
</feature>
<comment type="caution">
    <text evidence="10">The sequence shown here is derived from an EMBL/GenBank/DDBJ whole genome shotgun (WGS) entry which is preliminary data.</text>
</comment>
<gene>
    <name evidence="10" type="ORF">BCR34DRAFT_579484</name>
</gene>
<keyword evidence="3" id="KW-0813">Transport</keyword>
<evidence type="ECO:0000256" key="2">
    <source>
        <dbReference type="ARBA" id="ARBA00008566"/>
    </source>
</evidence>
<feature type="transmembrane region" description="Helical" evidence="9">
    <location>
        <begin position="272"/>
        <end position="296"/>
    </location>
</feature>
<name>A0A1Y1YAS5_9PLEO</name>
<organism evidence="10 11">
    <name type="scientific">Clohesyomyces aquaticus</name>
    <dbReference type="NCBI Taxonomy" id="1231657"/>
    <lineage>
        <taxon>Eukaryota</taxon>
        <taxon>Fungi</taxon>
        <taxon>Dikarya</taxon>
        <taxon>Ascomycota</taxon>
        <taxon>Pezizomycotina</taxon>
        <taxon>Dothideomycetes</taxon>
        <taxon>Pleosporomycetidae</taxon>
        <taxon>Pleosporales</taxon>
        <taxon>Lindgomycetaceae</taxon>
        <taxon>Clohesyomyces</taxon>
    </lineage>
</organism>
<feature type="transmembrane region" description="Helical" evidence="9">
    <location>
        <begin position="379"/>
        <end position="404"/>
    </location>
</feature>
<dbReference type="Gene3D" id="1.50.10.150">
    <property type="entry name" value="Voltage-dependent anion channel"/>
    <property type="match status" value="1"/>
</dbReference>
<dbReference type="FunFam" id="1.50.10.150:FF:000005">
    <property type="entry name" value="Sulfite efflux pump SSU1"/>
    <property type="match status" value="1"/>
</dbReference>
<dbReference type="InterPro" id="IPR004695">
    <property type="entry name" value="SLAC1/Mae1/Ssu1/TehA"/>
</dbReference>
<dbReference type="PANTHER" id="PTHR31686">
    <property type="match status" value="1"/>
</dbReference>
<accession>A0A1Y1YAS5</accession>
<feature type="transmembrane region" description="Helical" evidence="9">
    <location>
        <begin position="316"/>
        <end position="341"/>
    </location>
</feature>
<feature type="transmembrane region" description="Helical" evidence="9">
    <location>
        <begin position="167"/>
        <end position="191"/>
    </location>
</feature>
<dbReference type="CDD" id="cd09318">
    <property type="entry name" value="TDT_SSU1"/>
    <property type="match status" value="1"/>
</dbReference>
<dbReference type="GO" id="GO:0005886">
    <property type="term" value="C:plasma membrane"/>
    <property type="evidence" value="ECO:0007669"/>
    <property type="project" value="UniProtKB-SubCell"/>
</dbReference>
<feature type="transmembrane region" description="Helical" evidence="9">
    <location>
        <begin position="353"/>
        <end position="373"/>
    </location>
</feature>
<protein>
    <submittedName>
        <fullName evidence="10">Sulfite transporter Ssu2</fullName>
    </submittedName>
</protein>
<evidence type="ECO:0000256" key="1">
    <source>
        <dbReference type="ARBA" id="ARBA00004651"/>
    </source>
</evidence>
<keyword evidence="4" id="KW-1003">Cell membrane</keyword>
<feature type="transmembrane region" description="Helical" evidence="9">
    <location>
        <begin position="203"/>
        <end position="221"/>
    </location>
</feature>
<dbReference type="AlphaFoldDB" id="A0A1Y1YAS5"/>
<evidence type="ECO:0000256" key="9">
    <source>
        <dbReference type="SAM" id="Phobius"/>
    </source>
</evidence>
<dbReference type="Pfam" id="PF03595">
    <property type="entry name" value="SLAC1"/>
    <property type="match status" value="1"/>
</dbReference>
<keyword evidence="7 9" id="KW-0472">Membrane</keyword>
<feature type="region of interest" description="Disordered" evidence="8">
    <location>
        <begin position="1"/>
        <end position="49"/>
    </location>
</feature>
<evidence type="ECO:0000313" key="11">
    <source>
        <dbReference type="Proteomes" id="UP000193144"/>
    </source>
</evidence>
<feature type="transmembrane region" description="Helical" evidence="9">
    <location>
        <begin position="67"/>
        <end position="85"/>
    </location>
</feature>
<feature type="transmembrane region" description="Helical" evidence="9">
    <location>
        <begin position="241"/>
        <end position="260"/>
    </location>
</feature>
<sequence>MDDTELQRIASDNPGLTAPAAQRVPLHRNRSHNGQSKTPQVPSSAQPPKITKYDVGWRRVIRNFSPSWFSVTMGTGIVSLLFITIPFKSDWLYWLSVLFFGLNTVLFSTALTVSILRYTLYPEIWSVMIADSTNSLFLGTIPMGFATLVEAWIFLCIPYWGPWAVTFAWVCWMIDCIVAVAVTISLTVMLISATHQQALHRITAAQLLPIAATIVAAGTGAEIAKVLPNPNNALGTLLASYIMWGMATPLAMTVLVMYYTRLALHKLPPREIVVSSFLPLGPLGMGGYTIMYLGSVSRTVFPQTELFSNLSIAGDIFYILGVFIALIMWAFGLTWLCFALASIHISRPFPFNMGWWGFTFPLGVFAVSTIEFGNQMPSLFFKVLGTIFSIAVILLWCVVATGTVRGAWDGKLFHAPCLANLPKKEDGEGNEDREREGG</sequence>
<dbReference type="PANTHER" id="PTHR31686:SF2">
    <property type="entry name" value="C4-DICARBOXYLATE TRANSPORTER_MALIC ACID TRANSPORT PROTEIN"/>
    <property type="match status" value="1"/>
</dbReference>
<dbReference type="InterPro" id="IPR051629">
    <property type="entry name" value="Sulfite_efflux_TDT"/>
</dbReference>
<evidence type="ECO:0000256" key="5">
    <source>
        <dbReference type="ARBA" id="ARBA00022692"/>
    </source>
</evidence>
<evidence type="ECO:0000313" key="10">
    <source>
        <dbReference type="EMBL" id="ORX95141.1"/>
    </source>
</evidence>
<keyword evidence="11" id="KW-1185">Reference proteome</keyword>
<evidence type="ECO:0000256" key="8">
    <source>
        <dbReference type="SAM" id="MobiDB-lite"/>
    </source>
</evidence>
<comment type="subcellular location">
    <subcellularLocation>
        <location evidence="1">Cell membrane</location>
        <topology evidence="1">Multi-pass membrane protein</topology>
    </subcellularLocation>
</comment>
<keyword evidence="5 9" id="KW-0812">Transmembrane</keyword>
<feature type="compositionally biased region" description="Polar residues" evidence="8">
    <location>
        <begin position="32"/>
        <end position="46"/>
    </location>
</feature>
<dbReference type="OrthoDB" id="1099at2759"/>
<dbReference type="GO" id="GO:0000319">
    <property type="term" value="F:sulfite transmembrane transporter activity"/>
    <property type="evidence" value="ECO:0007669"/>
    <property type="project" value="TreeGrafter"/>
</dbReference>
<feature type="transmembrane region" description="Helical" evidence="9">
    <location>
        <begin position="136"/>
        <end position="161"/>
    </location>
</feature>
<evidence type="ECO:0000256" key="3">
    <source>
        <dbReference type="ARBA" id="ARBA00022448"/>
    </source>
</evidence>
<comment type="similarity">
    <text evidence="2">Belongs to the tellurite-resistance/dicarboxylate transporter (TDT) family.</text>
</comment>
<dbReference type="InterPro" id="IPR038665">
    <property type="entry name" value="Voltage-dep_anion_channel_sf"/>
</dbReference>
<proteinExistence type="inferred from homology"/>
<evidence type="ECO:0000256" key="4">
    <source>
        <dbReference type="ARBA" id="ARBA00022475"/>
    </source>
</evidence>
<reference evidence="10 11" key="1">
    <citation type="submission" date="2016-07" db="EMBL/GenBank/DDBJ databases">
        <title>Pervasive Adenine N6-methylation of Active Genes in Fungi.</title>
        <authorList>
            <consortium name="DOE Joint Genome Institute"/>
            <person name="Mondo S.J."/>
            <person name="Dannebaum R.O."/>
            <person name="Kuo R.C."/>
            <person name="Labutti K."/>
            <person name="Haridas S."/>
            <person name="Kuo A."/>
            <person name="Salamov A."/>
            <person name="Ahrendt S.R."/>
            <person name="Lipzen A."/>
            <person name="Sullivan W."/>
            <person name="Andreopoulos W.B."/>
            <person name="Clum A."/>
            <person name="Lindquist E."/>
            <person name="Daum C."/>
            <person name="Ramamoorthy G.K."/>
            <person name="Gryganskyi A."/>
            <person name="Culley D."/>
            <person name="Magnuson J.K."/>
            <person name="James T.Y."/>
            <person name="O'Malley M.A."/>
            <person name="Stajich J.E."/>
            <person name="Spatafora J.W."/>
            <person name="Visel A."/>
            <person name="Grigoriev I.V."/>
        </authorList>
    </citation>
    <scope>NUCLEOTIDE SEQUENCE [LARGE SCALE GENOMIC DNA]</scope>
    <source>
        <strain evidence="10 11">CBS 115471</strain>
    </source>
</reference>
<evidence type="ECO:0000256" key="6">
    <source>
        <dbReference type="ARBA" id="ARBA00022989"/>
    </source>
</evidence>
<evidence type="ECO:0000256" key="7">
    <source>
        <dbReference type="ARBA" id="ARBA00023136"/>
    </source>
</evidence>
<keyword evidence="6 9" id="KW-1133">Transmembrane helix</keyword>
<dbReference type="Proteomes" id="UP000193144">
    <property type="component" value="Unassembled WGS sequence"/>
</dbReference>
<dbReference type="STRING" id="1231657.A0A1Y1YAS5"/>